<organism evidence="2 3">
    <name type="scientific">Cricetibacter osteomyelitidis</name>
    <dbReference type="NCBI Taxonomy" id="1521931"/>
    <lineage>
        <taxon>Bacteria</taxon>
        <taxon>Pseudomonadati</taxon>
        <taxon>Pseudomonadota</taxon>
        <taxon>Gammaproteobacteria</taxon>
        <taxon>Pasteurellales</taxon>
        <taxon>Pasteurellaceae</taxon>
        <taxon>Cricetibacter</taxon>
    </lineage>
</organism>
<dbReference type="InterPro" id="IPR001173">
    <property type="entry name" value="Glyco_trans_2-like"/>
</dbReference>
<dbReference type="Proteomes" id="UP000295763">
    <property type="component" value="Unassembled WGS sequence"/>
</dbReference>
<comment type="caution">
    <text evidence="2">The sequence shown here is derived from an EMBL/GenBank/DDBJ whole genome shotgun (WGS) entry which is preliminary data.</text>
</comment>
<dbReference type="InterPro" id="IPR029044">
    <property type="entry name" value="Nucleotide-diphossugar_trans"/>
</dbReference>
<feature type="domain" description="Glycosyltransferase 2-like" evidence="1">
    <location>
        <begin position="6"/>
        <end position="160"/>
    </location>
</feature>
<dbReference type="SUPFAM" id="SSF53448">
    <property type="entry name" value="Nucleotide-diphospho-sugar transferases"/>
    <property type="match status" value="1"/>
</dbReference>
<accession>A0A4R2SWN5</accession>
<evidence type="ECO:0000313" key="2">
    <source>
        <dbReference type="EMBL" id="TCP94897.1"/>
    </source>
</evidence>
<dbReference type="CDD" id="cd04179">
    <property type="entry name" value="DPM_DPG-synthase_like"/>
    <property type="match status" value="1"/>
</dbReference>
<reference evidence="2 3" key="1">
    <citation type="submission" date="2019-03" db="EMBL/GenBank/DDBJ databases">
        <title>Genomic Encyclopedia of Type Strains, Phase IV (KMG-IV): sequencing the most valuable type-strain genomes for metagenomic binning, comparative biology and taxonomic classification.</title>
        <authorList>
            <person name="Goeker M."/>
        </authorList>
    </citation>
    <scope>NUCLEOTIDE SEQUENCE [LARGE SCALE GENOMIC DNA]</scope>
    <source>
        <strain evidence="2 3">DSM 28404</strain>
    </source>
</reference>
<protein>
    <submittedName>
        <fullName evidence="2">GT2 family glycosyltransferase</fullName>
    </submittedName>
</protein>
<keyword evidence="3" id="KW-1185">Reference proteome</keyword>
<dbReference type="GO" id="GO:0006487">
    <property type="term" value="P:protein N-linked glycosylation"/>
    <property type="evidence" value="ECO:0007669"/>
    <property type="project" value="TreeGrafter"/>
</dbReference>
<keyword evidence="2" id="KW-0808">Transferase</keyword>
<dbReference type="Pfam" id="PF00535">
    <property type="entry name" value="Glycos_transf_2"/>
    <property type="match status" value="1"/>
</dbReference>
<dbReference type="GO" id="GO:0016740">
    <property type="term" value="F:transferase activity"/>
    <property type="evidence" value="ECO:0007669"/>
    <property type="project" value="UniProtKB-KW"/>
</dbReference>
<dbReference type="PANTHER" id="PTHR10859">
    <property type="entry name" value="GLYCOSYL TRANSFERASE"/>
    <property type="match status" value="1"/>
</dbReference>
<dbReference type="Gene3D" id="3.90.550.10">
    <property type="entry name" value="Spore Coat Polysaccharide Biosynthesis Protein SpsA, Chain A"/>
    <property type="match status" value="1"/>
</dbReference>
<name>A0A4R2SWN5_9PAST</name>
<proteinExistence type="predicted"/>
<dbReference type="EMBL" id="SLYB01000013">
    <property type="protein sequence ID" value="TCP94897.1"/>
    <property type="molecule type" value="Genomic_DNA"/>
</dbReference>
<evidence type="ECO:0000259" key="1">
    <source>
        <dbReference type="Pfam" id="PF00535"/>
    </source>
</evidence>
<gene>
    <name evidence="2" type="ORF">EDC44_11343</name>
</gene>
<dbReference type="OrthoDB" id="9804335at2"/>
<dbReference type="RefSeq" id="WP_131976982.1">
    <property type="nucleotide sequence ID" value="NZ_SLYB01000013.1"/>
</dbReference>
<sequence length="240" mass="27023">MKTVALIPYYNHPATIEAVVEKIQTQGLNCIVVDDGSDTESKAALIPLKNLKGVTVIHREQNGGKGAAVKTGFLYAIEQGYDYALQVDADGQHNLSDIGQFLQLSQAHPNELICGIPIYGNDVPKARLYGRKITNFWIAINTLSMSIPDGMCGFRLYPLQAISRLNFAEIGDFMDFDVEILVRLHWLGIKMQWLPTAVHYTDGGVSHFRAWQDNLLISKMHSRLFFTMIFNKIKQLLRIK</sequence>
<dbReference type="AlphaFoldDB" id="A0A4R2SWN5"/>
<evidence type="ECO:0000313" key="3">
    <source>
        <dbReference type="Proteomes" id="UP000295763"/>
    </source>
</evidence>
<dbReference type="PANTHER" id="PTHR10859:SF91">
    <property type="entry name" value="DOLICHYL-PHOSPHATE BETA-GLUCOSYLTRANSFERASE"/>
    <property type="match status" value="1"/>
</dbReference>